<sequence>MACIEHGVIIYILVCLVSQEEVIKVVFQSLKVATSKLENCQNLELRSRIMDEIRVQRIIPHESRYVLLQRHGIG</sequence>
<proteinExistence type="predicted"/>
<keyword evidence="3" id="KW-1185">Reference proteome</keyword>
<evidence type="ECO:0000313" key="2">
    <source>
        <dbReference type="EMBL" id="CAL1351953.1"/>
    </source>
</evidence>
<gene>
    <name evidence="2" type="ORF">LTRI10_LOCUS10215</name>
</gene>
<feature type="chain" id="PRO_5043315131" evidence="1">
    <location>
        <begin position="20"/>
        <end position="74"/>
    </location>
</feature>
<dbReference type="AlphaFoldDB" id="A0AAV2C7N1"/>
<reference evidence="2 3" key="1">
    <citation type="submission" date="2024-04" db="EMBL/GenBank/DDBJ databases">
        <authorList>
            <person name="Fracassetti M."/>
        </authorList>
    </citation>
    <scope>NUCLEOTIDE SEQUENCE [LARGE SCALE GENOMIC DNA]</scope>
</reference>
<feature type="signal peptide" evidence="1">
    <location>
        <begin position="1"/>
        <end position="19"/>
    </location>
</feature>
<dbReference type="EMBL" id="CAXIPQ010000005">
    <property type="protein sequence ID" value="CAL1351953.1"/>
    <property type="molecule type" value="Genomic_DNA"/>
</dbReference>
<keyword evidence="1" id="KW-0732">Signal</keyword>
<accession>A0AAV2C7N1</accession>
<evidence type="ECO:0000313" key="3">
    <source>
        <dbReference type="Proteomes" id="UP001497516"/>
    </source>
</evidence>
<comment type="caution">
    <text evidence="2">The sequence shown here is derived from an EMBL/GenBank/DDBJ whole genome shotgun (WGS) entry which is preliminary data.</text>
</comment>
<dbReference type="Proteomes" id="UP001497516">
    <property type="component" value="Unassembled WGS sequence"/>
</dbReference>
<protein>
    <submittedName>
        <fullName evidence="2">Uncharacterized protein</fullName>
    </submittedName>
</protein>
<evidence type="ECO:0000256" key="1">
    <source>
        <dbReference type="SAM" id="SignalP"/>
    </source>
</evidence>
<name>A0AAV2C7N1_9ROSI</name>
<organism evidence="2 3">
    <name type="scientific">Linum trigynum</name>
    <dbReference type="NCBI Taxonomy" id="586398"/>
    <lineage>
        <taxon>Eukaryota</taxon>
        <taxon>Viridiplantae</taxon>
        <taxon>Streptophyta</taxon>
        <taxon>Embryophyta</taxon>
        <taxon>Tracheophyta</taxon>
        <taxon>Spermatophyta</taxon>
        <taxon>Magnoliopsida</taxon>
        <taxon>eudicotyledons</taxon>
        <taxon>Gunneridae</taxon>
        <taxon>Pentapetalae</taxon>
        <taxon>rosids</taxon>
        <taxon>fabids</taxon>
        <taxon>Malpighiales</taxon>
        <taxon>Linaceae</taxon>
        <taxon>Linum</taxon>
    </lineage>
</organism>